<evidence type="ECO:0000256" key="6">
    <source>
        <dbReference type="ARBA" id="ARBA00023125"/>
    </source>
</evidence>
<protein>
    <recommendedName>
        <fullName evidence="9">DNA 3'-5' helicase</fullName>
        <ecNumber evidence="9">5.6.2.4</ecNumber>
    </recommendedName>
</protein>
<dbReference type="PROSITE" id="PS51217">
    <property type="entry name" value="UVRD_HELICASE_CTER"/>
    <property type="match status" value="1"/>
</dbReference>
<accession>A0A2H0U808</accession>
<dbReference type="InterPro" id="IPR013986">
    <property type="entry name" value="DExx_box_DNA_helicase_dom_sf"/>
</dbReference>
<keyword evidence="3 11" id="KW-0378">Hydrolase</keyword>
<evidence type="ECO:0000256" key="10">
    <source>
        <dbReference type="ARBA" id="ARBA00048988"/>
    </source>
</evidence>
<keyword evidence="5 11" id="KW-0067">ATP-binding</keyword>
<comment type="catalytic activity">
    <reaction evidence="8">
        <text>Couples ATP hydrolysis with the unwinding of duplex DNA by translocating in the 3'-5' direction.</text>
        <dbReference type="EC" id="5.6.2.4"/>
    </reaction>
</comment>
<dbReference type="Gene3D" id="1.10.486.10">
    <property type="entry name" value="PCRA, domain 4"/>
    <property type="match status" value="1"/>
</dbReference>
<keyword evidence="4 11" id="KW-0347">Helicase</keyword>
<dbReference type="Gene3D" id="1.10.10.160">
    <property type="match status" value="1"/>
</dbReference>
<dbReference type="GO" id="GO:0005524">
    <property type="term" value="F:ATP binding"/>
    <property type="evidence" value="ECO:0007669"/>
    <property type="project" value="UniProtKB-UniRule"/>
</dbReference>
<dbReference type="GO" id="GO:0016887">
    <property type="term" value="F:ATP hydrolysis activity"/>
    <property type="evidence" value="ECO:0007669"/>
    <property type="project" value="RHEA"/>
</dbReference>
<dbReference type="Gene3D" id="3.40.50.300">
    <property type="entry name" value="P-loop containing nucleotide triphosphate hydrolases"/>
    <property type="match status" value="2"/>
</dbReference>
<dbReference type="AlphaFoldDB" id="A0A2H0U808"/>
<dbReference type="InterPro" id="IPR014016">
    <property type="entry name" value="UvrD-like_ATP-bd"/>
</dbReference>
<proteinExistence type="inferred from homology"/>
<comment type="catalytic activity">
    <reaction evidence="10">
        <text>ATP + H2O = ADP + phosphate + H(+)</text>
        <dbReference type="Rhea" id="RHEA:13065"/>
        <dbReference type="ChEBI" id="CHEBI:15377"/>
        <dbReference type="ChEBI" id="CHEBI:15378"/>
        <dbReference type="ChEBI" id="CHEBI:30616"/>
        <dbReference type="ChEBI" id="CHEBI:43474"/>
        <dbReference type="ChEBI" id="CHEBI:456216"/>
        <dbReference type="EC" id="5.6.2.4"/>
    </reaction>
</comment>
<feature type="binding site" evidence="11">
    <location>
        <begin position="26"/>
        <end position="33"/>
    </location>
    <ligand>
        <name>ATP</name>
        <dbReference type="ChEBI" id="CHEBI:30616"/>
    </ligand>
</feature>
<dbReference type="Pfam" id="PF00580">
    <property type="entry name" value="UvrD-helicase"/>
    <property type="match status" value="1"/>
</dbReference>
<dbReference type="PANTHER" id="PTHR11070">
    <property type="entry name" value="UVRD / RECB / PCRA DNA HELICASE FAMILY MEMBER"/>
    <property type="match status" value="1"/>
</dbReference>
<evidence type="ECO:0000313" key="14">
    <source>
        <dbReference type="EMBL" id="PIR82544.1"/>
    </source>
</evidence>
<dbReference type="EMBL" id="PFBM01000012">
    <property type="protein sequence ID" value="PIR82544.1"/>
    <property type="molecule type" value="Genomic_DNA"/>
</dbReference>
<dbReference type="CDD" id="cd18807">
    <property type="entry name" value="SF1_C_UvrD"/>
    <property type="match status" value="1"/>
</dbReference>
<evidence type="ECO:0000259" key="13">
    <source>
        <dbReference type="PROSITE" id="PS51217"/>
    </source>
</evidence>
<dbReference type="GO" id="GO:0000725">
    <property type="term" value="P:recombinational repair"/>
    <property type="evidence" value="ECO:0007669"/>
    <property type="project" value="TreeGrafter"/>
</dbReference>
<comment type="caution">
    <text evidence="14">The sequence shown here is derived from an EMBL/GenBank/DDBJ whole genome shotgun (WGS) entry which is preliminary data.</text>
</comment>
<reference evidence="15" key="1">
    <citation type="submission" date="2017-09" db="EMBL/GenBank/DDBJ databases">
        <title>Depth-based differentiation of microbial function through sediment-hosted aquifers and enrichment of novel symbionts in the deep terrestrial subsurface.</title>
        <authorList>
            <person name="Probst A.J."/>
            <person name="Ladd B."/>
            <person name="Jarett J.K."/>
            <person name="Geller-Mcgrath D.E."/>
            <person name="Sieber C.M.K."/>
            <person name="Emerson J.B."/>
            <person name="Anantharaman K."/>
            <person name="Thomas B.C."/>
            <person name="Malmstrom R."/>
            <person name="Stieglmeier M."/>
            <person name="Klingl A."/>
            <person name="Woyke T."/>
            <person name="Ryan C.M."/>
            <person name="Banfield J.F."/>
        </authorList>
    </citation>
    <scope>NUCLEOTIDE SEQUENCE [LARGE SCALE GENOMIC DNA]</scope>
</reference>
<evidence type="ECO:0000256" key="7">
    <source>
        <dbReference type="ARBA" id="ARBA00023235"/>
    </source>
</evidence>
<dbReference type="InterPro" id="IPR014017">
    <property type="entry name" value="DNA_helicase_UvrD-like_C"/>
</dbReference>
<organism evidence="14 15">
    <name type="scientific">Candidatus Kaiserbacteria bacterium CG10_big_fil_rev_8_21_14_0_10_59_10</name>
    <dbReference type="NCBI Taxonomy" id="1974612"/>
    <lineage>
        <taxon>Bacteria</taxon>
        <taxon>Candidatus Kaiseribacteriota</taxon>
    </lineage>
</organism>
<dbReference type="InterPro" id="IPR027417">
    <property type="entry name" value="P-loop_NTPase"/>
</dbReference>
<dbReference type="CDD" id="cd17932">
    <property type="entry name" value="DEXQc_UvrD"/>
    <property type="match status" value="1"/>
</dbReference>
<dbReference type="GO" id="GO:0005829">
    <property type="term" value="C:cytosol"/>
    <property type="evidence" value="ECO:0007669"/>
    <property type="project" value="TreeGrafter"/>
</dbReference>
<dbReference type="GO" id="GO:0003677">
    <property type="term" value="F:DNA binding"/>
    <property type="evidence" value="ECO:0007669"/>
    <property type="project" value="UniProtKB-KW"/>
</dbReference>
<dbReference type="Proteomes" id="UP000231379">
    <property type="component" value="Unassembled WGS sequence"/>
</dbReference>
<dbReference type="Pfam" id="PF13361">
    <property type="entry name" value="UvrD_C"/>
    <property type="match status" value="1"/>
</dbReference>
<dbReference type="PANTHER" id="PTHR11070:SF2">
    <property type="entry name" value="ATP-DEPENDENT DNA HELICASE SRS2"/>
    <property type="match status" value="1"/>
</dbReference>
<dbReference type="PROSITE" id="PS51198">
    <property type="entry name" value="UVRD_HELICASE_ATP_BIND"/>
    <property type="match status" value="1"/>
</dbReference>
<dbReference type="SUPFAM" id="SSF52540">
    <property type="entry name" value="P-loop containing nucleoside triphosphate hydrolases"/>
    <property type="match status" value="1"/>
</dbReference>
<evidence type="ECO:0000256" key="9">
    <source>
        <dbReference type="ARBA" id="ARBA00034808"/>
    </source>
</evidence>
<evidence type="ECO:0000256" key="3">
    <source>
        <dbReference type="ARBA" id="ARBA00022801"/>
    </source>
</evidence>
<dbReference type="EC" id="5.6.2.4" evidence="9"/>
<comment type="similarity">
    <text evidence="1">Belongs to the helicase family. UvrD subfamily.</text>
</comment>
<dbReference type="GO" id="GO:0043138">
    <property type="term" value="F:3'-5' DNA helicase activity"/>
    <property type="evidence" value="ECO:0007669"/>
    <property type="project" value="UniProtKB-EC"/>
</dbReference>
<keyword evidence="6" id="KW-0238">DNA-binding</keyword>
<keyword evidence="2 11" id="KW-0547">Nucleotide-binding</keyword>
<evidence type="ECO:0000256" key="8">
    <source>
        <dbReference type="ARBA" id="ARBA00034617"/>
    </source>
</evidence>
<evidence type="ECO:0000313" key="15">
    <source>
        <dbReference type="Proteomes" id="UP000231379"/>
    </source>
</evidence>
<feature type="domain" description="UvrD-like helicase C-terminal" evidence="13">
    <location>
        <begin position="290"/>
        <end position="554"/>
    </location>
</feature>
<sequence length="657" mass="72874">MRHIADLNERQREAALHIDGPLLIVAGAGAGKTKTITHRIAHIVHSGVAPHRILAVTFTNKAASEMRERVLALLAETHSARSAPAGSPWVLTFHALSVRLLREFAAEAGLKRSFLIWDRDDQLRAVKAILKEKNLGERFSPRAILSRISYKKGEGVGVDEFAANAASYFEREVAGIWKQYDARAAEGGALDFDDLLLRALALLRERADVRAKLQQRWSHITIDEYQDTNIAQYEIARLLAGERMNICAVGDTDQLIYGWRGAVIDNLLSFEKNFPGTRVVFLEQNYRSTQTILTAANAVIAKNVNRHEKHLFTDNPTGEAILVFEGATEADEARFVAHSARELLGSGTPASEVAVLFRENFQSRALEEAFLAEGLPYRVLGVRFFDRAEVKDVLSYLRLALNPASRGDLARAARAARRGIGDTTLEKMARGEDASLSPSLRKKAADFRAALERIRRTVEGGSASRAVQAAIVESGLEKALRDSDEAEDEDRLANVRELVSLASRYDALPAPEGVERLLEDAALMSEQDSLALPTGERRQKPNAISLMTVHASKGLEFDAVFVTGLEQGLFPSIREGDGGGAPRDPEEERRLFYVALTRARRHLYLTYAATRLKYGSREYALPSEFFEDIDARLLSFASARAAPRRRGILDMYEDDIR</sequence>
<evidence type="ECO:0000259" key="12">
    <source>
        <dbReference type="PROSITE" id="PS51198"/>
    </source>
</evidence>
<evidence type="ECO:0000256" key="11">
    <source>
        <dbReference type="PROSITE-ProRule" id="PRU00560"/>
    </source>
</evidence>
<dbReference type="GO" id="GO:0033202">
    <property type="term" value="C:DNA helicase complex"/>
    <property type="evidence" value="ECO:0007669"/>
    <property type="project" value="TreeGrafter"/>
</dbReference>
<evidence type="ECO:0000256" key="2">
    <source>
        <dbReference type="ARBA" id="ARBA00022741"/>
    </source>
</evidence>
<evidence type="ECO:0000256" key="1">
    <source>
        <dbReference type="ARBA" id="ARBA00009922"/>
    </source>
</evidence>
<evidence type="ECO:0000256" key="4">
    <source>
        <dbReference type="ARBA" id="ARBA00022806"/>
    </source>
</evidence>
<name>A0A2H0U808_9BACT</name>
<keyword evidence="7" id="KW-0413">Isomerase</keyword>
<feature type="domain" description="UvrD-like helicase ATP-binding" evidence="12">
    <location>
        <begin position="5"/>
        <end position="289"/>
    </location>
</feature>
<gene>
    <name evidence="14" type="ORF">COU20_01965</name>
</gene>
<evidence type="ECO:0000256" key="5">
    <source>
        <dbReference type="ARBA" id="ARBA00022840"/>
    </source>
</evidence>
<dbReference type="InterPro" id="IPR000212">
    <property type="entry name" value="DNA_helicase_UvrD/REP"/>
</dbReference>